<dbReference type="EMBL" id="CM035424">
    <property type="protein sequence ID" value="KAH7352406.1"/>
    <property type="molecule type" value="Genomic_DNA"/>
</dbReference>
<evidence type="ECO:0000256" key="1">
    <source>
        <dbReference type="SAM" id="Phobius"/>
    </source>
</evidence>
<keyword evidence="1" id="KW-1133">Transmembrane helix</keyword>
<evidence type="ECO:0000313" key="2">
    <source>
        <dbReference type="EMBL" id="KAH7352406.1"/>
    </source>
</evidence>
<name>A0A8T2SJS4_CERRI</name>
<accession>A0A8T2SJS4</accession>
<keyword evidence="1" id="KW-0472">Membrane</keyword>
<dbReference type="Proteomes" id="UP000825935">
    <property type="component" value="Chromosome 19"/>
</dbReference>
<comment type="caution">
    <text evidence="2">The sequence shown here is derived from an EMBL/GenBank/DDBJ whole genome shotgun (WGS) entry which is preliminary data.</text>
</comment>
<evidence type="ECO:0000313" key="3">
    <source>
        <dbReference type="Proteomes" id="UP000825935"/>
    </source>
</evidence>
<dbReference type="AlphaFoldDB" id="A0A8T2SJS4"/>
<reference evidence="2" key="1">
    <citation type="submission" date="2021-08" db="EMBL/GenBank/DDBJ databases">
        <title>WGS assembly of Ceratopteris richardii.</title>
        <authorList>
            <person name="Marchant D.B."/>
            <person name="Chen G."/>
            <person name="Jenkins J."/>
            <person name="Shu S."/>
            <person name="Leebens-Mack J."/>
            <person name="Grimwood J."/>
            <person name="Schmutz J."/>
            <person name="Soltis P."/>
            <person name="Soltis D."/>
            <person name="Chen Z.-H."/>
        </authorList>
    </citation>
    <scope>NUCLEOTIDE SEQUENCE</scope>
    <source>
        <strain evidence="2">Whitten #5841</strain>
        <tissue evidence="2">Leaf</tissue>
    </source>
</reference>
<organism evidence="2 3">
    <name type="scientific">Ceratopteris richardii</name>
    <name type="common">Triangle waterfern</name>
    <dbReference type="NCBI Taxonomy" id="49495"/>
    <lineage>
        <taxon>Eukaryota</taxon>
        <taxon>Viridiplantae</taxon>
        <taxon>Streptophyta</taxon>
        <taxon>Embryophyta</taxon>
        <taxon>Tracheophyta</taxon>
        <taxon>Polypodiopsida</taxon>
        <taxon>Polypodiidae</taxon>
        <taxon>Polypodiales</taxon>
        <taxon>Pteridineae</taxon>
        <taxon>Pteridaceae</taxon>
        <taxon>Parkerioideae</taxon>
        <taxon>Ceratopteris</taxon>
    </lineage>
</organism>
<gene>
    <name evidence="2" type="ORF">KP509_19G043300</name>
</gene>
<feature type="transmembrane region" description="Helical" evidence="1">
    <location>
        <begin position="20"/>
        <end position="48"/>
    </location>
</feature>
<keyword evidence="1" id="KW-0812">Transmembrane</keyword>
<keyword evidence="3" id="KW-1185">Reference proteome</keyword>
<protein>
    <submittedName>
        <fullName evidence="2">Uncharacterized protein</fullName>
    </submittedName>
</protein>
<proteinExistence type="predicted"/>
<sequence>MIHVCGFGIWGWLVCEHCPLLFLLTLAMVPLFLDVGVCALLALLATPLGRAPHFHVRRFGLVTPHTSTTNLAPLPGRIDLQPLGFFKLAVPTLGGCTSCLD</sequence>